<evidence type="ECO:0000256" key="1">
    <source>
        <dbReference type="SAM" id="MobiDB-lite"/>
    </source>
</evidence>
<dbReference type="OrthoDB" id="3260716at2759"/>
<evidence type="ECO:0000313" key="3">
    <source>
        <dbReference type="Proteomes" id="UP000230002"/>
    </source>
</evidence>
<dbReference type="AlphaFoldDB" id="A0A2G8S1P3"/>
<sequence>MPSGFDITSGPHNDFVGGDASKGRIPGAEKATSGHFFVSVDPSPGQMRHEQRAEEHLPPPTGRDAPPAGDVAPCSRTRVAASGRESFRASTRGAEVDPDVVAFVDLPSEILRTRENAPRKPSPLRQVNLTPSALPPAVDSCTVVDRDPYEQPAGADDTLGGATSADVNKGLGRPPVGMSSAEMHHDGKSHRKRQMGGVEQYGSGEIPRETETE</sequence>
<gene>
    <name evidence="2" type="ORF">GSI_10809</name>
</gene>
<organism evidence="2 3">
    <name type="scientific">Ganoderma sinense ZZ0214-1</name>
    <dbReference type="NCBI Taxonomy" id="1077348"/>
    <lineage>
        <taxon>Eukaryota</taxon>
        <taxon>Fungi</taxon>
        <taxon>Dikarya</taxon>
        <taxon>Basidiomycota</taxon>
        <taxon>Agaricomycotina</taxon>
        <taxon>Agaricomycetes</taxon>
        <taxon>Polyporales</taxon>
        <taxon>Polyporaceae</taxon>
        <taxon>Ganoderma</taxon>
    </lineage>
</organism>
<feature type="region of interest" description="Disordered" evidence="1">
    <location>
        <begin position="111"/>
        <end position="213"/>
    </location>
</feature>
<name>A0A2G8S1P3_9APHY</name>
<feature type="compositionally biased region" description="Basic and acidic residues" evidence="1">
    <location>
        <begin position="47"/>
        <end position="57"/>
    </location>
</feature>
<protein>
    <submittedName>
        <fullName evidence="2">Uncharacterized protein</fullName>
    </submittedName>
</protein>
<proteinExistence type="predicted"/>
<reference evidence="2 3" key="1">
    <citation type="journal article" date="2015" name="Sci. Rep.">
        <title>Chromosome-level genome map provides insights into diverse defense mechanisms in the medicinal fungus Ganoderma sinense.</title>
        <authorList>
            <person name="Zhu Y."/>
            <person name="Xu J."/>
            <person name="Sun C."/>
            <person name="Zhou S."/>
            <person name="Xu H."/>
            <person name="Nelson D.R."/>
            <person name="Qian J."/>
            <person name="Song J."/>
            <person name="Luo H."/>
            <person name="Xiang L."/>
            <person name="Li Y."/>
            <person name="Xu Z."/>
            <person name="Ji A."/>
            <person name="Wang L."/>
            <person name="Lu S."/>
            <person name="Hayward A."/>
            <person name="Sun W."/>
            <person name="Li X."/>
            <person name="Schwartz D.C."/>
            <person name="Wang Y."/>
            <person name="Chen S."/>
        </authorList>
    </citation>
    <scope>NUCLEOTIDE SEQUENCE [LARGE SCALE GENOMIC DNA]</scope>
    <source>
        <strain evidence="2 3">ZZ0214-1</strain>
    </source>
</reference>
<keyword evidence="3" id="KW-1185">Reference proteome</keyword>
<accession>A0A2G8S1P3</accession>
<comment type="caution">
    <text evidence="2">The sequence shown here is derived from an EMBL/GenBank/DDBJ whole genome shotgun (WGS) entry which is preliminary data.</text>
</comment>
<evidence type="ECO:0000313" key="2">
    <source>
        <dbReference type="EMBL" id="PIL27657.1"/>
    </source>
</evidence>
<feature type="region of interest" description="Disordered" evidence="1">
    <location>
        <begin position="1"/>
        <end position="92"/>
    </location>
</feature>
<dbReference type="EMBL" id="AYKW01000034">
    <property type="protein sequence ID" value="PIL27657.1"/>
    <property type="molecule type" value="Genomic_DNA"/>
</dbReference>
<dbReference type="Proteomes" id="UP000230002">
    <property type="component" value="Unassembled WGS sequence"/>
</dbReference>